<dbReference type="RefSeq" id="WP_103898390.1">
    <property type="nucleotide sequence ID" value="NZ_JALY01000109.1"/>
</dbReference>
<evidence type="ECO:0000313" key="2">
    <source>
        <dbReference type="EMBL" id="POZ92896.1"/>
    </source>
</evidence>
<gene>
    <name evidence="2" type="ORF">AA81_04800</name>
</gene>
<evidence type="ECO:0000259" key="1">
    <source>
        <dbReference type="Pfam" id="PF13810"/>
    </source>
</evidence>
<comment type="caution">
    <text evidence="2">The sequence shown here is derived from an EMBL/GenBank/DDBJ whole genome shotgun (WGS) entry which is preliminary data.</text>
</comment>
<dbReference type="Proteomes" id="UP000236950">
    <property type="component" value="Unassembled WGS sequence"/>
</dbReference>
<evidence type="ECO:0000313" key="3">
    <source>
        <dbReference type="Proteomes" id="UP000236950"/>
    </source>
</evidence>
<reference evidence="2 3" key="1">
    <citation type="submission" date="2014-01" db="EMBL/GenBank/DDBJ databases">
        <title>Comparative genomics of Petrotoga.</title>
        <authorList>
            <person name="Chow K."/>
            <person name="Charchuk R."/>
            <person name="Nesbo C.L."/>
        </authorList>
    </citation>
    <scope>NUCLEOTIDE SEQUENCE [LARGE SCALE GENOMIC DNA]</scope>
    <source>
        <strain evidence="2 3">DSM 16923</strain>
    </source>
</reference>
<dbReference type="AlphaFoldDB" id="A0A2S5EIC6"/>
<feature type="domain" description="DUF4185" evidence="1">
    <location>
        <begin position="224"/>
        <end position="389"/>
    </location>
</feature>
<dbReference type="Pfam" id="PF13810">
    <property type="entry name" value="DUF4185"/>
    <property type="match status" value="1"/>
</dbReference>
<sequence length="397" mass="45431">MNNPTNQVRIKNVTYLGKIFKNNTSKVLGHDGAYSIPLEDGRSFWTFGDTLLGPELKGYDPKKELLDVWLASNWASNNIEMIANTGCFTNTRSGEELLSTNPIYIEKKGKADKIIPMVLAPNRGKRYRPIWPMDGIMINKKLYIFHIFVDCGLFDITKKEQQLDINLYGVGLAKANYPYVTFKRIKPSVYPCPPKDLSNYCEYPYIWWNCESNGKNDSIPAFGTAVLNNPVNGYVYIYGSKVEEKNHELIHGVYLSRVQTDGIEDISKYEYYSNDGWSKAPENLKILFDGNANELSVSYNSYLEKYITIYSYAGKTDSKDVVSEGAMEEIHLRVSDNPEGPWSDPITIYKPKKSCPLDICYAGKEHPEFSEKGGKIIYFTFVSHQRYWPELVQIEFE</sequence>
<dbReference type="InterPro" id="IPR025442">
    <property type="entry name" value="DUF4185"/>
</dbReference>
<proteinExistence type="predicted"/>
<keyword evidence="3" id="KW-1185">Reference proteome</keyword>
<name>A0A2S5EIC6_9BACT</name>
<accession>A0A2S5EIC6</accession>
<protein>
    <recommendedName>
        <fullName evidence="1">DUF4185 domain-containing protein</fullName>
    </recommendedName>
</protein>
<organism evidence="2 3">
    <name type="scientific">Petrotoga halophila DSM 16923</name>
    <dbReference type="NCBI Taxonomy" id="1122953"/>
    <lineage>
        <taxon>Bacteria</taxon>
        <taxon>Thermotogati</taxon>
        <taxon>Thermotogota</taxon>
        <taxon>Thermotogae</taxon>
        <taxon>Petrotogales</taxon>
        <taxon>Petrotogaceae</taxon>
        <taxon>Petrotoga</taxon>
    </lineage>
</organism>
<dbReference type="EMBL" id="JALY01000109">
    <property type="protein sequence ID" value="POZ92896.1"/>
    <property type="molecule type" value="Genomic_DNA"/>
</dbReference>